<reference evidence="2 3" key="1">
    <citation type="journal article" date="2024" name="Nat. Commun.">
        <title>Phylogenomics reveals the evolutionary origins of lichenization in chlorophyte algae.</title>
        <authorList>
            <person name="Puginier C."/>
            <person name="Libourel C."/>
            <person name="Otte J."/>
            <person name="Skaloud P."/>
            <person name="Haon M."/>
            <person name="Grisel S."/>
            <person name="Petersen M."/>
            <person name="Berrin J.G."/>
            <person name="Delaux P.M."/>
            <person name="Dal Grande F."/>
            <person name="Keller J."/>
        </authorList>
    </citation>
    <scope>NUCLEOTIDE SEQUENCE [LARGE SCALE GENOMIC DNA]</scope>
    <source>
        <strain evidence="2 3">SAG 245.80</strain>
    </source>
</reference>
<evidence type="ECO:0000313" key="3">
    <source>
        <dbReference type="Proteomes" id="UP001445335"/>
    </source>
</evidence>
<dbReference type="AlphaFoldDB" id="A0AAW1SIB6"/>
<accession>A0AAW1SIB6</accession>
<feature type="compositionally biased region" description="Basic and acidic residues" evidence="1">
    <location>
        <begin position="70"/>
        <end position="90"/>
    </location>
</feature>
<gene>
    <name evidence="2" type="ORF">WJX81_000162</name>
</gene>
<proteinExistence type="predicted"/>
<organism evidence="2 3">
    <name type="scientific">Elliptochloris bilobata</name>
    <dbReference type="NCBI Taxonomy" id="381761"/>
    <lineage>
        <taxon>Eukaryota</taxon>
        <taxon>Viridiplantae</taxon>
        <taxon>Chlorophyta</taxon>
        <taxon>core chlorophytes</taxon>
        <taxon>Trebouxiophyceae</taxon>
        <taxon>Trebouxiophyceae incertae sedis</taxon>
        <taxon>Elliptochloris clade</taxon>
        <taxon>Elliptochloris</taxon>
    </lineage>
</organism>
<comment type="caution">
    <text evidence="2">The sequence shown here is derived from an EMBL/GenBank/DDBJ whole genome shotgun (WGS) entry which is preliminary data.</text>
</comment>
<name>A0AAW1SIB6_9CHLO</name>
<evidence type="ECO:0000313" key="2">
    <source>
        <dbReference type="EMBL" id="KAK9845709.1"/>
    </source>
</evidence>
<sequence>MDVTPDAPVDDLVVRSYERALARCIQAHSLQSSGQDCEQELLCTVESEGVAPARPGIKPRGVRHHGYLAAKERAAEQDRQRAQEPRDRETNSGAAPQRAGAAQAAKLGDEALAELLTAWFRAGYLSGQHAAALSPPLS</sequence>
<dbReference type="EMBL" id="JALJOU010000002">
    <property type="protein sequence ID" value="KAK9845709.1"/>
    <property type="molecule type" value="Genomic_DNA"/>
</dbReference>
<protein>
    <submittedName>
        <fullName evidence="2">Uncharacterized protein</fullName>
    </submittedName>
</protein>
<evidence type="ECO:0000256" key="1">
    <source>
        <dbReference type="SAM" id="MobiDB-lite"/>
    </source>
</evidence>
<feature type="compositionally biased region" description="Low complexity" evidence="1">
    <location>
        <begin position="94"/>
        <end position="104"/>
    </location>
</feature>
<feature type="region of interest" description="Disordered" evidence="1">
    <location>
        <begin position="70"/>
        <end position="104"/>
    </location>
</feature>
<dbReference type="Proteomes" id="UP001445335">
    <property type="component" value="Unassembled WGS sequence"/>
</dbReference>
<keyword evidence="3" id="KW-1185">Reference proteome</keyword>